<dbReference type="Proteomes" id="UP000726170">
    <property type="component" value="Unassembled WGS sequence"/>
</dbReference>
<proteinExistence type="inferred from homology"/>
<dbReference type="PANTHER" id="PTHR39321">
    <property type="entry name" value="NICOTINATE-NUCLEOTIDE ADENYLYLTRANSFERASE-RELATED"/>
    <property type="match status" value="1"/>
</dbReference>
<name>A0ABS6EEH2_9CLOT</name>
<keyword evidence="3 8" id="KW-0808">Transferase</keyword>
<keyword evidence="8" id="KW-0520">NAD</keyword>
<dbReference type="EC" id="2.7.7.18" evidence="8"/>
<keyword evidence="5 8" id="KW-0547">Nucleotide-binding</keyword>
<evidence type="ECO:0000256" key="4">
    <source>
        <dbReference type="ARBA" id="ARBA00022695"/>
    </source>
</evidence>
<dbReference type="NCBIfam" id="TIGR00125">
    <property type="entry name" value="cyt_tran_rel"/>
    <property type="match status" value="1"/>
</dbReference>
<dbReference type="NCBIfam" id="NF000840">
    <property type="entry name" value="PRK00071.1-3"/>
    <property type="match status" value="1"/>
</dbReference>
<evidence type="ECO:0000256" key="3">
    <source>
        <dbReference type="ARBA" id="ARBA00022679"/>
    </source>
</evidence>
<comment type="similarity">
    <text evidence="8">Belongs to the NadD family.</text>
</comment>
<dbReference type="Pfam" id="PF01467">
    <property type="entry name" value="CTP_transf_like"/>
    <property type="match status" value="1"/>
</dbReference>
<dbReference type="InterPro" id="IPR004821">
    <property type="entry name" value="Cyt_trans-like"/>
</dbReference>
<evidence type="ECO:0000256" key="8">
    <source>
        <dbReference type="HAMAP-Rule" id="MF_00244"/>
    </source>
</evidence>
<evidence type="ECO:0000256" key="1">
    <source>
        <dbReference type="ARBA" id="ARBA00002324"/>
    </source>
</evidence>
<evidence type="ECO:0000313" key="10">
    <source>
        <dbReference type="EMBL" id="MBU5483552.1"/>
    </source>
</evidence>
<organism evidence="10 11">
    <name type="scientific">Clostridium mobile</name>
    <dbReference type="NCBI Taxonomy" id="2841512"/>
    <lineage>
        <taxon>Bacteria</taxon>
        <taxon>Bacillati</taxon>
        <taxon>Bacillota</taxon>
        <taxon>Clostridia</taxon>
        <taxon>Eubacteriales</taxon>
        <taxon>Clostridiaceae</taxon>
        <taxon>Clostridium</taxon>
    </lineage>
</organism>
<feature type="domain" description="Cytidyltransferase-like" evidence="9">
    <location>
        <begin position="6"/>
        <end position="173"/>
    </location>
</feature>
<evidence type="ECO:0000256" key="2">
    <source>
        <dbReference type="ARBA" id="ARBA00005019"/>
    </source>
</evidence>
<dbReference type="PANTHER" id="PTHR39321:SF3">
    <property type="entry name" value="PHOSPHOPANTETHEINE ADENYLYLTRANSFERASE"/>
    <property type="match status" value="1"/>
</dbReference>
<dbReference type="GO" id="GO:0004515">
    <property type="term" value="F:nicotinate-nucleotide adenylyltransferase activity"/>
    <property type="evidence" value="ECO:0007669"/>
    <property type="project" value="UniProtKB-EC"/>
</dbReference>
<accession>A0ABS6EEH2</accession>
<evidence type="ECO:0000313" key="11">
    <source>
        <dbReference type="Proteomes" id="UP000726170"/>
    </source>
</evidence>
<keyword evidence="11" id="KW-1185">Reference proteome</keyword>
<comment type="pathway">
    <text evidence="2 8">Cofactor biosynthesis; NAD(+) biosynthesis; deamido-NAD(+) from nicotinate D-ribonucleotide: step 1/1.</text>
</comment>
<evidence type="ECO:0000256" key="7">
    <source>
        <dbReference type="ARBA" id="ARBA00048721"/>
    </source>
</evidence>
<evidence type="ECO:0000256" key="5">
    <source>
        <dbReference type="ARBA" id="ARBA00022741"/>
    </source>
</evidence>
<comment type="function">
    <text evidence="1 8">Catalyzes the reversible adenylation of nicotinate mononucleotide (NaMN) to nicotinic acid adenine dinucleotide (NaAD).</text>
</comment>
<evidence type="ECO:0000259" key="9">
    <source>
        <dbReference type="Pfam" id="PF01467"/>
    </source>
</evidence>
<reference evidence="10 11" key="1">
    <citation type="submission" date="2021-06" db="EMBL/GenBank/DDBJ databases">
        <authorList>
            <person name="Sun Q."/>
            <person name="Li D."/>
        </authorList>
    </citation>
    <scope>NUCLEOTIDE SEQUENCE [LARGE SCALE GENOMIC DNA]</scope>
    <source>
        <strain evidence="10 11">MSJ-11</strain>
    </source>
</reference>
<keyword evidence="6 8" id="KW-0067">ATP-binding</keyword>
<dbReference type="NCBIfam" id="TIGR00482">
    <property type="entry name" value="nicotinate (nicotinamide) nucleotide adenylyltransferase"/>
    <property type="match status" value="1"/>
</dbReference>
<dbReference type="CDD" id="cd02165">
    <property type="entry name" value="NMNAT"/>
    <property type="match status" value="1"/>
</dbReference>
<comment type="caution">
    <text evidence="10">The sequence shown here is derived from an EMBL/GenBank/DDBJ whole genome shotgun (WGS) entry which is preliminary data.</text>
</comment>
<dbReference type="HAMAP" id="MF_00244">
    <property type="entry name" value="NaMN_adenylyltr"/>
    <property type="match status" value="1"/>
</dbReference>
<dbReference type="InterPro" id="IPR005248">
    <property type="entry name" value="NadD/NMNAT"/>
</dbReference>
<sequence>MEKKAIFGGTFDPIHNGHLHIAYEALYRLNLDRIIFMPSGNPPHKYEKDIADSRIRYEMVKMAIREEEKFEINDYEIRKKNISYTYETLSFFKHNYPKVMWHFLTGVDCLMDFDTWKNIDEIMEMCKLIVFNRPGYDKEKILEQKEKLESEHNKEIIFLDIPLLEISSTEIRKAVKENRNIRYFLPEGVYNTIKELKLYI</sequence>
<dbReference type="EMBL" id="JAHLQF010000001">
    <property type="protein sequence ID" value="MBU5483552.1"/>
    <property type="molecule type" value="Genomic_DNA"/>
</dbReference>
<comment type="catalytic activity">
    <reaction evidence="7 8">
        <text>nicotinate beta-D-ribonucleotide + ATP + H(+) = deamido-NAD(+) + diphosphate</text>
        <dbReference type="Rhea" id="RHEA:22860"/>
        <dbReference type="ChEBI" id="CHEBI:15378"/>
        <dbReference type="ChEBI" id="CHEBI:30616"/>
        <dbReference type="ChEBI" id="CHEBI:33019"/>
        <dbReference type="ChEBI" id="CHEBI:57502"/>
        <dbReference type="ChEBI" id="CHEBI:58437"/>
        <dbReference type="EC" id="2.7.7.18"/>
    </reaction>
</comment>
<dbReference type="RefSeq" id="WP_216437918.1">
    <property type="nucleotide sequence ID" value="NZ_JAHLQF010000001.1"/>
</dbReference>
<evidence type="ECO:0000256" key="6">
    <source>
        <dbReference type="ARBA" id="ARBA00022840"/>
    </source>
</evidence>
<protein>
    <recommendedName>
        <fullName evidence="8">Probable nicotinate-nucleotide adenylyltransferase</fullName>
        <ecNumber evidence="8">2.7.7.18</ecNumber>
    </recommendedName>
    <alternativeName>
        <fullName evidence="8">Deamido-NAD(+) diphosphorylase</fullName>
    </alternativeName>
    <alternativeName>
        <fullName evidence="8">Deamido-NAD(+) pyrophosphorylase</fullName>
    </alternativeName>
    <alternativeName>
        <fullName evidence="8">Nicotinate mononucleotide adenylyltransferase</fullName>
        <shortName evidence="8">NaMN adenylyltransferase</shortName>
    </alternativeName>
</protein>
<keyword evidence="4 8" id="KW-0548">Nucleotidyltransferase</keyword>
<gene>
    <name evidence="8 10" type="primary">nadD</name>
    <name evidence="10" type="ORF">KQI86_04370</name>
</gene>
<keyword evidence="8" id="KW-0662">Pyridine nucleotide biosynthesis</keyword>